<keyword evidence="3" id="KW-1185">Reference proteome</keyword>
<accession>A0A317D260</accession>
<dbReference type="Pfam" id="PF05133">
    <property type="entry name" value="SPP1_portal"/>
    <property type="match status" value="1"/>
</dbReference>
<evidence type="ECO:0000256" key="1">
    <source>
        <dbReference type="SAM" id="MobiDB-lite"/>
    </source>
</evidence>
<feature type="region of interest" description="Disordered" evidence="1">
    <location>
        <begin position="443"/>
        <end position="489"/>
    </location>
</feature>
<dbReference type="OrthoDB" id="1780383at2"/>
<evidence type="ECO:0000313" key="3">
    <source>
        <dbReference type="Proteomes" id="UP000245410"/>
    </source>
</evidence>
<name>A0A317D260_9ACTN</name>
<dbReference type="EMBL" id="QGKR01000196">
    <property type="protein sequence ID" value="PWR08584.1"/>
    <property type="molecule type" value="Genomic_DNA"/>
</dbReference>
<feature type="compositionally biased region" description="Low complexity" evidence="1">
    <location>
        <begin position="470"/>
        <end position="489"/>
    </location>
</feature>
<evidence type="ECO:0008006" key="4">
    <source>
        <dbReference type="Google" id="ProtNLM"/>
    </source>
</evidence>
<sequence length="489" mass="54639">MAMTPEETVSYLDAKLLKAQRHLRRLDAYYEGEQPLRFLALELKQEFGERLAELVINWPEMVADAYEARLDLTGFRFPGSISNGVDVDDADADVWGIWQDNDMDRQAPQAHLESIALGRSYAIVGARGKLAEGPAAEDAPADPFDVDTDSPLISVEHPTQCITEQDPRTRQPVSALKRWKDADNVQRATLYLPDSTRHFVRARRWVEQDRDEHNLGVVPVVPLVNRGRMLKHDGRSEFASAIPLADAANKMATDMMVSGEFHAMPRRWALGMGAEDFEDENGNTISPFEQIAGRIWAHPKKPGEVEVGQFPESDLSVFHSTIRVLAQLAAQLAALPPHYMSFNTDNPASADAIRSSEAQMVKRVERKQTGLGADWRRVMAIALRIRDGEDWDSRVRRMKVVWRDASTPTVAQAADAAVKKRQQGITTLRQTRIDLGYAPEEIRRMEEEDEAEAQRDPVRRIADELNGARSVTPPAETPAEPVAEPASVG</sequence>
<proteinExistence type="predicted"/>
<comment type="caution">
    <text evidence="2">The sequence shown here is derived from an EMBL/GenBank/DDBJ whole genome shotgun (WGS) entry which is preliminary data.</text>
</comment>
<gene>
    <name evidence="2" type="ORF">DKT68_15320</name>
</gene>
<dbReference type="RefSeq" id="WP_109818083.1">
    <property type="nucleotide sequence ID" value="NZ_QGKR01000196.1"/>
</dbReference>
<dbReference type="AlphaFoldDB" id="A0A317D260"/>
<reference evidence="2 3" key="1">
    <citation type="submission" date="2018-05" db="EMBL/GenBank/DDBJ databases">
        <title>Micromonospora atacamensis sp. nov., a novel actinobacteria isolated from high altitude Atacama Desert soil.</title>
        <authorList>
            <person name="Carro L."/>
            <person name="Golinska P."/>
            <person name="Klenk H.-P."/>
            <person name="Goodfellow M."/>
        </authorList>
    </citation>
    <scope>NUCLEOTIDE SEQUENCE [LARGE SCALE GENOMIC DNA]</scope>
    <source>
        <strain evidence="2 3">5R2A7</strain>
    </source>
</reference>
<organism evidence="2 3">
    <name type="scientific">Micromonospora acroterricola</name>
    <dbReference type="NCBI Taxonomy" id="2202421"/>
    <lineage>
        <taxon>Bacteria</taxon>
        <taxon>Bacillati</taxon>
        <taxon>Actinomycetota</taxon>
        <taxon>Actinomycetes</taxon>
        <taxon>Micromonosporales</taxon>
        <taxon>Micromonosporaceae</taxon>
        <taxon>Micromonospora</taxon>
    </lineage>
</organism>
<dbReference type="InterPro" id="IPR021145">
    <property type="entry name" value="Portal_protein_SPP1_Gp6-like"/>
</dbReference>
<dbReference type="Proteomes" id="UP000245410">
    <property type="component" value="Unassembled WGS sequence"/>
</dbReference>
<protein>
    <recommendedName>
        <fullName evidence="4">Phage portal protein, SPP1 Gp6-like</fullName>
    </recommendedName>
</protein>
<evidence type="ECO:0000313" key="2">
    <source>
        <dbReference type="EMBL" id="PWR08584.1"/>
    </source>
</evidence>
<feature type="compositionally biased region" description="Basic and acidic residues" evidence="1">
    <location>
        <begin position="443"/>
        <end position="463"/>
    </location>
</feature>